<dbReference type="RefSeq" id="WP_140961221.1">
    <property type="nucleotide sequence ID" value="NZ_VEVQ02000003.1"/>
</dbReference>
<gene>
    <name evidence="1" type="ORF">FIA58_006095</name>
</gene>
<name>A0ABX0ITW7_9FLAO</name>
<protein>
    <submittedName>
        <fullName evidence="1">Uncharacterized protein</fullName>
    </submittedName>
</protein>
<proteinExistence type="predicted"/>
<reference evidence="2" key="1">
    <citation type="submission" date="2019-05" db="EMBL/GenBank/DDBJ databases">
        <title>Flavobacterium profundi sp. nov., isolated from a deep-sea seamount.</title>
        <authorList>
            <person name="Zhang D.-C."/>
        </authorList>
    </citation>
    <scope>NUCLEOTIDE SEQUENCE [LARGE SCALE GENOMIC DNA]</scope>
    <source>
        <strain evidence="2">EC11</strain>
    </source>
</reference>
<sequence length="230" mass="27033">MIQFTSDELKSIISLLFAIQYHEHDDKEKNKEVMKFILNEKHTIVNTTRQFGRLVLENLEDFKLEYLKFILGKEYYLKEILTNNDILEFTDTVLLDYMPLRSFEYGKLFLQKFTKEVVNENESNLNQQKIQNILKKEQQPFKKIGEQLTKANEYSFSLQENMLLAFTLKQKLIDTRCSSLEYGLISKIAKQKIVDLVKNLAIYKKVLSKTYSLNWNLANGKNKGRGGPKL</sequence>
<evidence type="ECO:0000313" key="2">
    <source>
        <dbReference type="Proteomes" id="UP000817854"/>
    </source>
</evidence>
<keyword evidence="2" id="KW-1185">Reference proteome</keyword>
<comment type="caution">
    <text evidence="1">The sequence shown here is derived from an EMBL/GenBank/DDBJ whole genome shotgun (WGS) entry which is preliminary data.</text>
</comment>
<dbReference type="EMBL" id="VEVQ02000003">
    <property type="protein sequence ID" value="NHN25245.1"/>
    <property type="molecule type" value="Genomic_DNA"/>
</dbReference>
<organism evidence="1 2">
    <name type="scientific">Flavobacterium jejuense</name>
    <dbReference type="NCBI Taxonomy" id="1544455"/>
    <lineage>
        <taxon>Bacteria</taxon>
        <taxon>Pseudomonadati</taxon>
        <taxon>Bacteroidota</taxon>
        <taxon>Flavobacteriia</taxon>
        <taxon>Flavobacteriales</taxon>
        <taxon>Flavobacteriaceae</taxon>
        <taxon>Flavobacterium</taxon>
    </lineage>
</organism>
<reference evidence="1 2" key="2">
    <citation type="submission" date="2019-05" db="EMBL/GenBank/DDBJ databases">
        <authorList>
            <person name="Lianzixin W."/>
        </authorList>
    </citation>
    <scope>NUCLEOTIDE SEQUENCE [LARGE SCALE GENOMIC DNA]</scope>
    <source>
        <strain evidence="1 2">EC11</strain>
    </source>
</reference>
<accession>A0ABX0ITW7</accession>
<reference evidence="1 2" key="3">
    <citation type="submission" date="2020-02" db="EMBL/GenBank/DDBJ databases">
        <title>Flavobacterium profundi sp. nov., isolated from a deep-sea seamount.</title>
        <authorList>
            <person name="Zhang D.-C."/>
        </authorList>
    </citation>
    <scope>NUCLEOTIDE SEQUENCE [LARGE SCALE GENOMIC DNA]</scope>
    <source>
        <strain evidence="1 2">EC11</strain>
    </source>
</reference>
<dbReference type="Proteomes" id="UP000817854">
    <property type="component" value="Unassembled WGS sequence"/>
</dbReference>
<evidence type="ECO:0000313" key="1">
    <source>
        <dbReference type="EMBL" id="NHN25245.1"/>
    </source>
</evidence>